<reference evidence="2 3" key="1">
    <citation type="journal article" date="2018" name="Evol. Lett.">
        <title>Horizontal gene cluster transfer increased hallucinogenic mushroom diversity.</title>
        <authorList>
            <person name="Reynolds H.T."/>
            <person name="Vijayakumar V."/>
            <person name="Gluck-Thaler E."/>
            <person name="Korotkin H.B."/>
            <person name="Matheny P.B."/>
            <person name="Slot J.C."/>
        </authorList>
    </citation>
    <scope>NUCLEOTIDE SEQUENCE [LARGE SCALE GENOMIC DNA]</scope>
    <source>
        <strain evidence="2 3">2629</strain>
    </source>
</reference>
<evidence type="ECO:0000313" key="3">
    <source>
        <dbReference type="Proteomes" id="UP000284842"/>
    </source>
</evidence>
<dbReference type="InParanoid" id="A0A409VJR6"/>
<comment type="caution">
    <text evidence="2">The sequence shown here is derived from an EMBL/GenBank/DDBJ whole genome shotgun (WGS) entry which is preliminary data.</text>
</comment>
<gene>
    <name evidence="2" type="ORF">CVT24_007060</name>
</gene>
<organism evidence="2 3">
    <name type="scientific">Panaeolus cyanescens</name>
    <dbReference type="NCBI Taxonomy" id="181874"/>
    <lineage>
        <taxon>Eukaryota</taxon>
        <taxon>Fungi</taxon>
        <taxon>Dikarya</taxon>
        <taxon>Basidiomycota</taxon>
        <taxon>Agaricomycotina</taxon>
        <taxon>Agaricomycetes</taxon>
        <taxon>Agaricomycetidae</taxon>
        <taxon>Agaricales</taxon>
        <taxon>Agaricineae</taxon>
        <taxon>Galeropsidaceae</taxon>
        <taxon>Panaeolus</taxon>
    </lineage>
</organism>
<dbReference type="STRING" id="181874.A0A409VJR6"/>
<evidence type="ECO:0000256" key="1">
    <source>
        <dbReference type="SAM" id="MobiDB-lite"/>
    </source>
</evidence>
<accession>A0A409VJR6</accession>
<feature type="region of interest" description="Disordered" evidence="1">
    <location>
        <begin position="303"/>
        <end position="340"/>
    </location>
</feature>
<evidence type="ECO:0000313" key="2">
    <source>
        <dbReference type="EMBL" id="PPQ66511.1"/>
    </source>
</evidence>
<name>A0A409VJR6_9AGAR</name>
<dbReference type="AlphaFoldDB" id="A0A409VJR6"/>
<feature type="compositionally biased region" description="Polar residues" evidence="1">
    <location>
        <begin position="303"/>
        <end position="321"/>
    </location>
</feature>
<keyword evidence="3" id="KW-1185">Reference proteome</keyword>
<dbReference type="OrthoDB" id="3270336at2759"/>
<sequence>MDPYALPNGRLQVVNGKLFYSPNCVRTLSTIPDPDVNGVEALRTFLPTSKEAASESFSERMDRIASPKWWSLAWGWTAFIPIFPTFTGSTLSILRQDLLKKSTHERLRHQLSGSTIEALSNLEQDLYQAAHVLSLQLQISVLKPSHPWIFGYRRPQSSFSKLQRVAQESRDWFSIWVGLLSFLISETEEEQVRKRGFPAIAIMSWQASLKLAGFQTSWVDGLNRSLICDFDSGISRIGTLVDLEEIKIGDPCKFVARLKKFHIPVWYHWSPKYEGDVHLSPLAPPPSHVQILLSATVPSPMPSTHLSTLASPASRGQSLLSETAPPPIPPADTSATSVADSQESNIPKWKLWLQKKEERNRRLMSLETEDQRAARLQREQNPPTSSAKVFIWERDSAGQWNREIVGKKYRRDTLTDFTPAQKVYDSFANEWDCCTDLAPGEEVTPIEEENDDVEDVYDPWTDEGSDPVIAETPSAAQKEDSVSQSNLSDHDQFCAIQADASPILSGSLDAAEEYILRVLRQYYGYTPALPAATPVKSFSDKVEAHFLKFVGIPLKILDRELFQRPTVISAVMFFERLVKGQPLLVDEFDLSRNHREAMIYQARLAAVKIIKQDNGNLLYMLDFGPGRNTTSWRLTLLTAMHTLMVCRLPGCLDEKDIALYLVHRGIPFKTLQESTTLNRMPNVTTPARLIPHRPEGYSFTKMDYQSYLEGLQDFLIHRRARAALLSGGYPWRLAMMSVSPHIVLDGPTGWSTSREDMFVVRLDSTEYVDDAISELELDLLCGVNECFTGNGFQTAKKSFFPLLCTFAGSGQDYGRWTMILEFFFKRVHEGGLEQSEGNFTTFRQPLTITKWRDSLRGAGDFRRGHAYAEKLASSFIANFLSTTTTA</sequence>
<dbReference type="Proteomes" id="UP000284842">
    <property type="component" value="Unassembled WGS sequence"/>
</dbReference>
<dbReference type="EMBL" id="NHTK01006041">
    <property type="protein sequence ID" value="PPQ66511.1"/>
    <property type="molecule type" value="Genomic_DNA"/>
</dbReference>
<protein>
    <submittedName>
        <fullName evidence="2">Uncharacterized protein</fullName>
    </submittedName>
</protein>
<proteinExistence type="predicted"/>